<evidence type="ECO:0008006" key="9">
    <source>
        <dbReference type="Google" id="ProtNLM"/>
    </source>
</evidence>
<dbReference type="VEuPathDB" id="FungiDB:AeMF1_004373"/>
<evidence type="ECO:0000313" key="8">
    <source>
        <dbReference type="Proteomes" id="UP000481153"/>
    </source>
</evidence>
<dbReference type="Proteomes" id="UP000481153">
    <property type="component" value="Unassembled WGS sequence"/>
</dbReference>
<dbReference type="Gene3D" id="1.20.1740.10">
    <property type="entry name" value="Amino acid/polyamine transporter I"/>
    <property type="match status" value="1"/>
</dbReference>
<evidence type="ECO:0000256" key="4">
    <source>
        <dbReference type="ARBA" id="ARBA00022989"/>
    </source>
</evidence>
<feature type="transmembrane region" description="Helical" evidence="6">
    <location>
        <begin position="20"/>
        <end position="36"/>
    </location>
</feature>
<reference evidence="7 8" key="1">
    <citation type="submission" date="2019-07" db="EMBL/GenBank/DDBJ databases">
        <title>Genomics analysis of Aphanomyces spp. identifies a new class of oomycete effector associated with host adaptation.</title>
        <authorList>
            <person name="Gaulin E."/>
        </authorList>
    </citation>
    <scope>NUCLEOTIDE SEQUENCE [LARGE SCALE GENOMIC DNA]</scope>
    <source>
        <strain evidence="7 8">ATCC 201684</strain>
    </source>
</reference>
<dbReference type="InterPro" id="IPR002293">
    <property type="entry name" value="AA/rel_permease1"/>
</dbReference>
<protein>
    <recommendedName>
        <fullName evidence="9">Amino acid permease/ SLC12A domain-containing protein</fullName>
    </recommendedName>
</protein>
<dbReference type="AlphaFoldDB" id="A0A6G0WTV7"/>
<sequence length="446" mass="48781">MGESPVAKSSNKYVVSSKHIWAIGFTMIINGQFFFWNGGVVVGSVGFGLVILISGLAFLCLALSMAEMSSMLPFAGGVYGLSRCAIGFQAGFILGCSEVLDYLVNAAMARVDTVSTFLGNFQMWFSQLPNGIWIYTGIEGLNTLCNEVHDPKSSIPRGQVACMVTVFVTAISIYIVALGLPPGFDALPSVFAIFNGCFDQLFNISDDTATLLSLPSIWVGIPGLVLCSSNIIASMSESKLLPIDLHERHATFGTPARALVFTCSLTLVFCFIMFYSIPAWIALPAMSSLLTCLVYISQCVGYISLKRRFRTMPRSFYSPLGVPGAVFSAFDTNVECLVLASSVILLLSLYYQFYAKSRQTISDDERKLLFFVHIANNNDAKQRHSRPSFMKRLLKYGSFTSLNKSSSKAQPTSVSAKVYIANSKQSTRGSISKAMKDRNTIHRINN</sequence>
<keyword evidence="4 6" id="KW-1133">Transmembrane helix</keyword>
<evidence type="ECO:0000256" key="6">
    <source>
        <dbReference type="SAM" id="Phobius"/>
    </source>
</evidence>
<evidence type="ECO:0000313" key="7">
    <source>
        <dbReference type="EMBL" id="KAF0730881.1"/>
    </source>
</evidence>
<proteinExistence type="predicted"/>
<keyword evidence="5 6" id="KW-0472">Membrane</keyword>
<accession>A0A6G0WTV7</accession>
<evidence type="ECO:0000256" key="3">
    <source>
        <dbReference type="ARBA" id="ARBA00022692"/>
    </source>
</evidence>
<evidence type="ECO:0000256" key="2">
    <source>
        <dbReference type="ARBA" id="ARBA00022475"/>
    </source>
</evidence>
<keyword evidence="3 6" id="KW-0812">Transmembrane</keyword>
<comment type="caution">
    <text evidence="7">The sequence shown here is derived from an EMBL/GenBank/DDBJ whole genome shotgun (WGS) entry which is preliminary data.</text>
</comment>
<feature type="transmembrane region" description="Helical" evidence="6">
    <location>
        <begin position="42"/>
        <end position="63"/>
    </location>
</feature>
<feature type="transmembrane region" description="Helical" evidence="6">
    <location>
        <begin position="217"/>
        <end position="235"/>
    </location>
</feature>
<gene>
    <name evidence="7" type="ORF">Ae201684_011763</name>
</gene>
<name>A0A6G0WTV7_9STRA</name>
<dbReference type="GO" id="GO:0022857">
    <property type="term" value="F:transmembrane transporter activity"/>
    <property type="evidence" value="ECO:0007669"/>
    <property type="project" value="InterPro"/>
</dbReference>
<feature type="transmembrane region" description="Helical" evidence="6">
    <location>
        <begin position="160"/>
        <end position="180"/>
    </location>
</feature>
<evidence type="ECO:0000256" key="5">
    <source>
        <dbReference type="ARBA" id="ARBA00023136"/>
    </source>
</evidence>
<feature type="transmembrane region" description="Helical" evidence="6">
    <location>
        <begin position="256"/>
        <end position="275"/>
    </location>
</feature>
<dbReference type="PANTHER" id="PTHR42770:SF7">
    <property type="entry name" value="MEMBRANE PROTEIN"/>
    <property type="match status" value="1"/>
</dbReference>
<keyword evidence="2" id="KW-1003">Cell membrane</keyword>
<evidence type="ECO:0000256" key="1">
    <source>
        <dbReference type="ARBA" id="ARBA00004651"/>
    </source>
</evidence>
<organism evidence="7 8">
    <name type="scientific">Aphanomyces euteiches</name>
    <dbReference type="NCBI Taxonomy" id="100861"/>
    <lineage>
        <taxon>Eukaryota</taxon>
        <taxon>Sar</taxon>
        <taxon>Stramenopiles</taxon>
        <taxon>Oomycota</taxon>
        <taxon>Saprolegniomycetes</taxon>
        <taxon>Saprolegniales</taxon>
        <taxon>Verrucalvaceae</taxon>
        <taxon>Aphanomyces</taxon>
    </lineage>
</organism>
<dbReference type="Pfam" id="PF13520">
    <property type="entry name" value="AA_permease_2"/>
    <property type="match status" value="1"/>
</dbReference>
<dbReference type="PANTHER" id="PTHR42770">
    <property type="entry name" value="AMINO ACID TRANSPORTER-RELATED"/>
    <property type="match status" value="1"/>
</dbReference>
<keyword evidence="8" id="KW-1185">Reference proteome</keyword>
<dbReference type="GO" id="GO:0005886">
    <property type="term" value="C:plasma membrane"/>
    <property type="evidence" value="ECO:0007669"/>
    <property type="project" value="UniProtKB-SubCell"/>
</dbReference>
<dbReference type="VEuPathDB" id="FungiDB:AeMF1_016638"/>
<dbReference type="EMBL" id="VJMJ01000149">
    <property type="protein sequence ID" value="KAF0730881.1"/>
    <property type="molecule type" value="Genomic_DNA"/>
</dbReference>
<feature type="transmembrane region" description="Helical" evidence="6">
    <location>
        <begin position="281"/>
        <end position="305"/>
    </location>
</feature>
<dbReference type="InterPro" id="IPR050367">
    <property type="entry name" value="APC_superfamily"/>
</dbReference>
<comment type="subcellular location">
    <subcellularLocation>
        <location evidence="1">Cell membrane</location>
        <topology evidence="1">Multi-pass membrane protein</topology>
    </subcellularLocation>
</comment>